<sequence length="73" mass="7313">MNIVKNMEAVVIAAVALTFVTAMASAEAPRARTAAPTSPAAAAKADADVKADMTTIVVTGKRLSAAEKAKLAA</sequence>
<feature type="signal peptide" evidence="1">
    <location>
        <begin position="1"/>
        <end position="24"/>
    </location>
</feature>
<gene>
    <name evidence="2" type="ORF">CR152_07610</name>
</gene>
<dbReference type="AlphaFoldDB" id="A0A2D2DHE7"/>
<dbReference type="RefSeq" id="WP_099874372.1">
    <property type="nucleotide sequence ID" value="NZ_CP024608.1"/>
</dbReference>
<name>A0A2D2DHE7_9BURK</name>
<evidence type="ECO:0000313" key="3">
    <source>
        <dbReference type="Proteomes" id="UP000229897"/>
    </source>
</evidence>
<dbReference type="KEGG" id="mass:CR152_07610"/>
<evidence type="ECO:0000313" key="2">
    <source>
        <dbReference type="EMBL" id="ATQ74389.1"/>
    </source>
</evidence>
<feature type="chain" id="PRO_5013917919" evidence="1">
    <location>
        <begin position="25"/>
        <end position="73"/>
    </location>
</feature>
<dbReference type="EMBL" id="CP024608">
    <property type="protein sequence ID" value="ATQ74389.1"/>
    <property type="molecule type" value="Genomic_DNA"/>
</dbReference>
<accession>A0A2D2DHE7</accession>
<proteinExistence type="predicted"/>
<organism evidence="2 3">
    <name type="scientific">Massilia violaceinigra</name>
    <dbReference type="NCBI Taxonomy" id="2045208"/>
    <lineage>
        <taxon>Bacteria</taxon>
        <taxon>Pseudomonadati</taxon>
        <taxon>Pseudomonadota</taxon>
        <taxon>Betaproteobacteria</taxon>
        <taxon>Burkholderiales</taxon>
        <taxon>Oxalobacteraceae</taxon>
        <taxon>Telluria group</taxon>
        <taxon>Massilia</taxon>
    </lineage>
</organism>
<keyword evidence="3" id="KW-1185">Reference proteome</keyword>
<dbReference type="Proteomes" id="UP000229897">
    <property type="component" value="Chromosome"/>
</dbReference>
<reference evidence="2" key="1">
    <citation type="submission" date="2017-10" db="EMBL/GenBank/DDBJ databases">
        <title>Massilia psychrophilum sp. nov., a novel purple-pigmented bacterium isolated from Tianshan glacier, Xinjiang Municipality, China.</title>
        <authorList>
            <person name="Wang H."/>
        </authorList>
    </citation>
    <scope>NUCLEOTIDE SEQUENCE [LARGE SCALE GENOMIC DNA]</scope>
    <source>
        <strain evidence="2">B2</strain>
    </source>
</reference>
<keyword evidence="1" id="KW-0732">Signal</keyword>
<evidence type="ECO:0000256" key="1">
    <source>
        <dbReference type="SAM" id="SignalP"/>
    </source>
</evidence>
<protein>
    <submittedName>
        <fullName evidence="2">Uncharacterized protein</fullName>
    </submittedName>
</protein>